<protein>
    <submittedName>
        <fullName evidence="2">Uncharacterized protein</fullName>
    </submittedName>
</protein>
<proteinExistence type="predicted"/>
<feature type="compositionally biased region" description="Polar residues" evidence="1">
    <location>
        <begin position="22"/>
        <end position="31"/>
    </location>
</feature>
<organism evidence="2">
    <name type="scientific">Opuntia streptacantha</name>
    <name type="common">Prickly pear cactus</name>
    <name type="synonym">Opuntia cardona</name>
    <dbReference type="NCBI Taxonomy" id="393608"/>
    <lineage>
        <taxon>Eukaryota</taxon>
        <taxon>Viridiplantae</taxon>
        <taxon>Streptophyta</taxon>
        <taxon>Embryophyta</taxon>
        <taxon>Tracheophyta</taxon>
        <taxon>Spermatophyta</taxon>
        <taxon>Magnoliopsida</taxon>
        <taxon>eudicotyledons</taxon>
        <taxon>Gunneridae</taxon>
        <taxon>Pentapetalae</taxon>
        <taxon>Caryophyllales</taxon>
        <taxon>Cactineae</taxon>
        <taxon>Cactaceae</taxon>
        <taxon>Opuntioideae</taxon>
        <taxon>Opuntia</taxon>
    </lineage>
</organism>
<dbReference type="EMBL" id="GISG01092597">
    <property type="protein sequence ID" value="MBA4634808.1"/>
    <property type="molecule type" value="Transcribed_RNA"/>
</dbReference>
<reference evidence="2" key="2">
    <citation type="submission" date="2020-07" db="EMBL/GenBank/DDBJ databases">
        <authorList>
            <person name="Vera ALvarez R."/>
            <person name="Arias-Moreno D.M."/>
            <person name="Jimenez-Jacinto V."/>
            <person name="Jimenez-Bremont J.F."/>
            <person name="Swaminathan K."/>
            <person name="Moose S.P."/>
            <person name="Guerrero-Gonzalez M.L."/>
            <person name="Marino-Ramirez L."/>
            <person name="Landsman D."/>
            <person name="Rodriguez-Kessler M."/>
            <person name="Delgado-Sanchez P."/>
        </authorList>
    </citation>
    <scope>NUCLEOTIDE SEQUENCE</scope>
    <source>
        <tissue evidence="2">Cladode</tissue>
    </source>
</reference>
<evidence type="ECO:0000256" key="1">
    <source>
        <dbReference type="SAM" id="MobiDB-lite"/>
    </source>
</evidence>
<sequence length="107" mass="12012">MASSNLPYMPPYKHHSMYSSNPAVISKSKGNPSDKTRYRMSSGSGPVRALSNMSTDSGPVDFLAWVSSWWMNSKTMKVMVKPLDASLRASWMNGLIWPWRGRDKNIA</sequence>
<dbReference type="AlphaFoldDB" id="A0A7C9DC65"/>
<evidence type="ECO:0000313" key="2">
    <source>
        <dbReference type="EMBL" id="MBA4634808.1"/>
    </source>
</evidence>
<feature type="region of interest" description="Disordered" evidence="1">
    <location>
        <begin position="22"/>
        <end position="51"/>
    </location>
</feature>
<reference evidence="2" key="1">
    <citation type="journal article" date="2013" name="J. Plant Res.">
        <title>Effect of fungi and light on seed germination of three Opuntia species from semiarid lands of central Mexico.</title>
        <authorList>
            <person name="Delgado-Sanchez P."/>
            <person name="Jimenez-Bremont J.F."/>
            <person name="Guerrero-Gonzalez Mde L."/>
            <person name="Flores J."/>
        </authorList>
    </citation>
    <scope>NUCLEOTIDE SEQUENCE</scope>
    <source>
        <tissue evidence="2">Cladode</tissue>
    </source>
</reference>
<accession>A0A7C9DC65</accession>
<name>A0A7C9DC65_OPUST</name>